<keyword evidence="5" id="KW-1185">Reference proteome</keyword>
<dbReference type="SFLD" id="SFLDG01150">
    <property type="entry name" value="Main.1:_Beta-like"/>
    <property type="match status" value="1"/>
</dbReference>
<evidence type="ECO:0000259" key="2">
    <source>
        <dbReference type="PROSITE" id="PS50404"/>
    </source>
</evidence>
<dbReference type="PROSITE" id="PS50404">
    <property type="entry name" value="GST_NTER"/>
    <property type="match status" value="1"/>
</dbReference>
<reference evidence="5" key="1">
    <citation type="submission" date="2018-02" db="EMBL/GenBank/DDBJ databases">
        <authorList>
            <person name="O'Hara-Hanley K."/>
            <person name="Soby S."/>
        </authorList>
    </citation>
    <scope>NUCLEOTIDE SEQUENCE [LARGE SCALE GENOMIC DNA]</scope>
    <source>
        <strain evidence="5">MWU14-2602</strain>
    </source>
</reference>
<evidence type="ECO:0000259" key="3">
    <source>
        <dbReference type="PROSITE" id="PS50405"/>
    </source>
</evidence>
<dbReference type="SUPFAM" id="SSF52833">
    <property type="entry name" value="Thioredoxin-like"/>
    <property type="match status" value="1"/>
</dbReference>
<dbReference type="GO" id="GO:0016740">
    <property type="term" value="F:transferase activity"/>
    <property type="evidence" value="ECO:0007669"/>
    <property type="project" value="UniProtKB-KW"/>
</dbReference>
<dbReference type="EMBL" id="PQWB01000011">
    <property type="protein sequence ID" value="POZ63554.1"/>
    <property type="molecule type" value="Genomic_DNA"/>
</dbReference>
<dbReference type="Gene3D" id="3.40.30.10">
    <property type="entry name" value="Glutaredoxin"/>
    <property type="match status" value="1"/>
</dbReference>
<dbReference type="SUPFAM" id="SSF47616">
    <property type="entry name" value="GST C-terminal domain-like"/>
    <property type="match status" value="1"/>
</dbReference>
<dbReference type="Pfam" id="PF02798">
    <property type="entry name" value="GST_N"/>
    <property type="match status" value="1"/>
</dbReference>
<evidence type="ECO:0000313" key="4">
    <source>
        <dbReference type="EMBL" id="POZ63554.1"/>
    </source>
</evidence>
<proteinExistence type="inferred from homology"/>
<dbReference type="InterPro" id="IPR036249">
    <property type="entry name" value="Thioredoxin-like_sf"/>
</dbReference>
<organism evidence="4 5">
    <name type="scientific">Chromobacterium alticapitis</name>
    <dbReference type="NCBI Taxonomy" id="2073169"/>
    <lineage>
        <taxon>Bacteria</taxon>
        <taxon>Pseudomonadati</taxon>
        <taxon>Pseudomonadota</taxon>
        <taxon>Betaproteobacteria</taxon>
        <taxon>Neisseriales</taxon>
        <taxon>Chromobacteriaceae</taxon>
        <taxon>Chromobacterium</taxon>
    </lineage>
</organism>
<dbReference type="CDD" id="cd03057">
    <property type="entry name" value="GST_N_Beta"/>
    <property type="match status" value="1"/>
</dbReference>
<dbReference type="OrthoDB" id="8772754at2"/>
<evidence type="ECO:0000313" key="5">
    <source>
        <dbReference type="Proteomes" id="UP000237082"/>
    </source>
</evidence>
<dbReference type="Gene3D" id="1.20.1050.10">
    <property type="match status" value="1"/>
</dbReference>
<keyword evidence="4" id="KW-0808">Transferase</keyword>
<evidence type="ECO:0000256" key="1">
    <source>
        <dbReference type="RuleBase" id="RU003494"/>
    </source>
</evidence>
<dbReference type="PANTHER" id="PTHR44051:SF8">
    <property type="entry name" value="GLUTATHIONE S-TRANSFERASE GSTA"/>
    <property type="match status" value="1"/>
</dbReference>
<dbReference type="Proteomes" id="UP000237082">
    <property type="component" value="Unassembled WGS sequence"/>
</dbReference>
<dbReference type="InterPro" id="IPR010987">
    <property type="entry name" value="Glutathione-S-Trfase_C-like"/>
</dbReference>
<gene>
    <name evidence="4" type="ORF">C2I19_02665</name>
</gene>
<dbReference type="Pfam" id="PF00043">
    <property type="entry name" value="GST_C"/>
    <property type="match status" value="1"/>
</dbReference>
<dbReference type="PANTHER" id="PTHR44051">
    <property type="entry name" value="GLUTATHIONE S-TRANSFERASE-RELATED"/>
    <property type="match status" value="1"/>
</dbReference>
<dbReference type="AlphaFoldDB" id="A0A2S5DKH4"/>
<feature type="domain" description="GST C-terminal" evidence="3">
    <location>
        <begin position="87"/>
        <end position="204"/>
    </location>
</feature>
<comment type="similarity">
    <text evidence="1">Belongs to the GST superfamily.</text>
</comment>
<dbReference type="PROSITE" id="PS50405">
    <property type="entry name" value="GST_CTER"/>
    <property type="match status" value="1"/>
</dbReference>
<name>A0A2S5DKH4_9NEIS</name>
<dbReference type="NCBIfam" id="NF007831">
    <property type="entry name" value="PRK10542.1"/>
    <property type="match status" value="1"/>
</dbReference>
<dbReference type="InterPro" id="IPR004046">
    <property type="entry name" value="GST_C"/>
</dbReference>
<protein>
    <submittedName>
        <fullName evidence="4">Glutathione transferase GstA</fullName>
    </submittedName>
</protein>
<dbReference type="CDD" id="cd03188">
    <property type="entry name" value="GST_C_Beta"/>
    <property type="match status" value="1"/>
</dbReference>
<feature type="domain" description="GST N-terminal" evidence="2">
    <location>
        <begin position="1"/>
        <end position="81"/>
    </location>
</feature>
<dbReference type="SFLD" id="SFLDS00019">
    <property type="entry name" value="Glutathione_Transferase_(cytos"/>
    <property type="match status" value="1"/>
</dbReference>
<dbReference type="SFLD" id="SFLDG00358">
    <property type="entry name" value="Main_(cytGST)"/>
    <property type="match status" value="1"/>
</dbReference>
<dbReference type="InterPro" id="IPR040079">
    <property type="entry name" value="Glutathione_S-Trfase"/>
</dbReference>
<sequence length="204" mass="22746">MKLYFAPMACSLAPHIILRELGRSFELIRVNNQTKRTAEGGSFLDINSKGYVAALTLDNGETLTEGPAILQYLADLQPEAGLAPANGSWQRIRLQEMLNFIATELHSGSAPLFRADLPETVRQIFREKLFKRLDWLETRLETQPYLLGHDFGVADAYLFAILGWLPRFDIALARWPTLDAFFQTVAARPAARAALLAEDSSAPV</sequence>
<dbReference type="RefSeq" id="WP_103901171.1">
    <property type="nucleotide sequence ID" value="NZ_PQWB01000011.1"/>
</dbReference>
<comment type="caution">
    <text evidence="4">The sequence shown here is derived from an EMBL/GenBank/DDBJ whole genome shotgun (WGS) entry which is preliminary data.</text>
</comment>
<accession>A0A2S5DKH4</accession>
<dbReference type="InterPro" id="IPR036282">
    <property type="entry name" value="Glutathione-S-Trfase_C_sf"/>
</dbReference>
<dbReference type="InterPro" id="IPR004045">
    <property type="entry name" value="Glutathione_S-Trfase_N"/>
</dbReference>